<name>A0A445JXZ1_GLYSO</name>
<dbReference type="Proteomes" id="UP000289340">
    <property type="component" value="Chromosome 7"/>
</dbReference>
<sequence length="235" mass="26511">MTKEGQKTGMVCIYYDQIVRGGGINRFNGHLAGEKGQVEICKKVPAKVKTSASIGTYFPPRTTLGAQPTLKTNSTYFQHMVDALCSMIQDTRLQYGTKLLCYHEGSGYKNLVVYVCLNVVLIEFSLTRGIYGRGLIRTRLGYHEESVSSSPGDNIGIDLARGEKHKDSCYFYSINNHDRRQEPVMYEYLEEERVPDLESILADFMTYQVCSKGSCYGMQQQGTQFQRNQSSAGYH</sequence>
<dbReference type="EMBL" id="QZWG01000007">
    <property type="protein sequence ID" value="RZC03366.1"/>
    <property type="molecule type" value="Genomic_DNA"/>
</dbReference>
<proteinExistence type="predicted"/>
<protein>
    <submittedName>
        <fullName evidence="1">Uncharacterized protein</fullName>
    </submittedName>
</protein>
<evidence type="ECO:0000313" key="2">
    <source>
        <dbReference type="Proteomes" id="UP000289340"/>
    </source>
</evidence>
<comment type="caution">
    <text evidence="1">The sequence shown here is derived from an EMBL/GenBank/DDBJ whole genome shotgun (WGS) entry which is preliminary data.</text>
</comment>
<keyword evidence="2" id="KW-1185">Reference proteome</keyword>
<reference evidence="1 2" key="1">
    <citation type="submission" date="2018-09" db="EMBL/GenBank/DDBJ databases">
        <title>A high-quality reference genome of wild soybean provides a powerful tool to mine soybean genomes.</title>
        <authorList>
            <person name="Xie M."/>
            <person name="Chung C.Y.L."/>
            <person name="Li M.-W."/>
            <person name="Wong F.-L."/>
            <person name="Chan T.-F."/>
            <person name="Lam H.-M."/>
        </authorList>
    </citation>
    <scope>NUCLEOTIDE SEQUENCE [LARGE SCALE GENOMIC DNA]</scope>
    <source>
        <strain evidence="2">cv. W05</strain>
        <tissue evidence="1">Hypocotyl of etiolated seedlings</tissue>
    </source>
</reference>
<organism evidence="1 2">
    <name type="scientific">Glycine soja</name>
    <name type="common">Wild soybean</name>
    <dbReference type="NCBI Taxonomy" id="3848"/>
    <lineage>
        <taxon>Eukaryota</taxon>
        <taxon>Viridiplantae</taxon>
        <taxon>Streptophyta</taxon>
        <taxon>Embryophyta</taxon>
        <taxon>Tracheophyta</taxon>
        <taxon>Spermatophyta</taxon>
        <taxon>Magnoliopsida</taxon>
        <taxon>eudicotyledons</taxon>
        <taxon>Gunneridae</taxon>
        <taxon>Pentapetalae</taxon>
        <taxon>rosids</taxon>
        <taxon>fabids</taxon>
        <taxon>Fabales</taxon>
        <taxon>Fabaceae</taxon>
        <taxon>Papilionoideae</taxon>
        <taxon>50 kb inversion clade</taxon>
        <taxon>NPAAA clade</taxon>
        <taxon>indigoferoid/millettioid clade</taxon>
        <taxon>Phaseoleae</taxon>
        <taxon>Glycine</taxon>
        <taxon>Glycine subgen. Soja</taxon>
    </lineage>
</organism>
<dbReference type="AlphaFoldDB" id="A0A445JXZ1"/>
<gene>
    <name evidence="1" type="ORF">D0Y65_018156</name>
</gene>
<evidence type="ECO:0000313" key="1">
    <source>
        <dbReference type="EMBL" id="RZC03366.1"/>
    </source>
</evidence>
<accession>A0A445JXZ1</accession>